<evidence type="ECO:0000313" key="2">
    <source>
        <dbReference type="Proteomes" id="UP001236620"/>
    </source>
</evidence>
<keyword evidence="2" id="KW-1185">Reference proteome</keyword>
<protein>
    <submittedName>
        <fullName evidence="1">Uncharacterized protein</fullName>
    </submittedName>
</protein>
<comment type="caution">
    <text evidence="1">The sequence shown here is derived from an EMBL/GenBank/DDBJ whole genome shotgun (WGS) entry which is preliminary data.</text>
</comment>
<dbReference type="Proteomes" id="UP001236620">
    <property type="component" value="Unassembled WGS sequence"/>
</dbReference>
<gene>
    <name evidence="1" type="ORF">J2Z63_000024</name>
</gene>
<accession>A0ABU0ND74</accession>
<proteinExistence type="predicted"/>
<evidence type="ECO:0000313" key="1">
    <source>
        <dbReference type="EMBL" id="MDQ0567403.1"/>
    </source>
</evidence>
<dbReference type="RefSeq" id="WP_307443787.1">
    <property type="nucleotide sequence ID" value="NZ_JAUSWP010000001.1"/>
</dbReference>
<name>A0ABU0ND74_9MOLU</name>
<sequence>MKNKNILTNQSNSKESKRGHLTLNKSLPFKIAIEHKLDNNFDFKDLSTDGLKKFSEFINEILGKNLTISQVENLLLRTKQKPIEKRFIKDEFVSEIHLGKDRSSFRLFGYFNQDSYFVITKIDPNHNFHKA</sequence>
<organism evidence="1 2">
    <name type="scientific">Mycoplasma yeatsii</name>
    <dbReference type="NCBI Taxonomy" id="51365"/>
    <lineage>
        <taxon>Bacteria</taxon>
        <taxon>Bacillati</taxon>
        <taxon>Mycoplasmatota</taxon>
        <taxon>Mollicutes</taxon>
        <taxon>Mycoplasmataceae</taxon>
        <taxon>Mycoplasma</taxon>
    </lineage>
</organism>
<dbReference type="NCBIfam" id="NF046006">
    <property type="entry name" value="MAG6450_fam"/>
    <property type="match status" value="1"/>
</dbReference>
<dbReference type="EMBL" id="JAUSWP010000001">
    <property type="protein sequence ID" value="MDQ0567403.1"/>
    <property type="molecule type" value="Genomic_DNA"/>
</dbReference>
<reference evidence="1" key="1">
    <citation type="submission" date="2023-07" db="EMBL/GenBank/DDBJ databases">
        <title>Genomic Encyclopedia of Type Strains, Phase IV (KMG-IV): sequencing the most valuable type-strain genomes for metagenomic binning, comparative biology and taxonomic classification.</title>
        <authorList>
            <person name="Goeker M."/>
        </authorList>
    </citation>
    <scope>NUCLEOTIDE SEQUENCE [LARGE SCALE GENOMIC DNA]</scope>
    <source>
        <strain evidence="1">DSM 22019</strain>
    </source>
</reference>